<evidence type="ECO:0000256" key="1">
    <source>
        <dbReference type="SAM" id="MobiDB-lite"/>
    </source>
</evidence>
<comment type="caution">
    <text evidence="3">The sequence shown here is derived from an EMBL/GenBank/DDBJ whole genome shotgun (WGS) entry which is preliminary data.</text>
</comment>
<sequence length="203" mass="22723">DYVQMADNNNDCTAQRAEGSTTSGANRRNQWLANCTKDNIEVVSYLTSKAALIIFEVIAIACMAIGIFHLDLCRAQPMIPLYFVVAGVLSTVTALCVIAMKQVGMGNGSSEHSLNKFEMACYRITTIVILFRLLWFVIGTIWVFGADVTFEISANNHCDKLMYTFAESYFFICYGCFALSCCICGSLRLRESPKPFEYHMYNV</sequence>
<keyword evidence="2" id="KW-0472">Membrane</keyword>
<reference evidence="3" key="1">
    <citation type="submission" date="2023-10" db="EMBL/GenBank/DDBJ databases">
        <title>Genome assembly of Pristionchus species.</title>
        <authorList>
            <person name="Yoshida K."/>
            <person name="Sommer R.J."/>
        </authorList>
    </citation>
    <scope>NUCLEOTIDE SEQUENCE</scope>
    <source>
        <strain evidence="3">RS5133</strain>
    </source>
</reference>
<feature type="transmembrane region" description="Helical" evidence="2">
    <location>
        <begin position="169"/>
        <end position="189"/>
    </location>
</feature>
<evidence type="ECO:0000313" key="4">
    <source>
        <dbReference type="Proteomes" id="UP001432322"/>
    </source>
</evidence>
<feature type="transmembrane region" description="Helical" evidence="2">
    <location>
        <begin position="50"/>
        <end position="69"/>
    </location>
</feature>
<dbReference type="AlphaFoldDB" id="A0AAV5VUQ9"/>
<organism evidence="3 4">
    <name type="scientific">Pristionchus fissidentatus</name>
    <dbReference type="NCBI Taxonomy" id="1538716"/>
    <lineage>
        <taxon>Eukaryota</taxon>
        <taxon>Metazoa</taxon>
        <taxon>Ecdysozoa</taxon>
        <taxon>Nematoda</taxon>
        <taxon>Chromadorea</taxon>
        <taxon>Rhabditida</taxon>
        <taxon>Rhabditina</taxon>
        <taxon>Diplogasteromorpha</taxon>
        <taxon>Diplogasteroidea</taxon>
        <taxon>Neodiplogasteridae</taxon>
        <taxon>Pristionchus</taxon>
    </lineage>
</organism>
<dbReference type="InterPro" id="IPR040350">
    <property type="entry name" value="TMEM272"/>
</dbReference>
<keyword evidence="2" id="KW-1133">Transmembrane helix</keyword>
<keyword evidence="2" id="KW-0812">Transmembrane</keyword>
<feature type="region of interest" description="Disordered" evidence="1">
    <location>
        <begin position="1"/>
        <end position="23"/>
    </location>
</feature>
<dbReference type="PANTHER" id="PTHR33444">
    <property type="entry name" value="SI:DKEY-19B23.12-RELATED"/>
    <property type="match status" value="1"/>
</dbReference>
<name>A0AAV5VUQ9_9BILA</name>
<dbReference type="Proteomes" id="UP001432322">
    <property type="component" value="Unassembled WGS sequence"/>
</dbReference>
<proteinExistence type="predicted"/>
<dbReference type="EMBL" id="BTSY01000004">
    <property type="protein sequence ID" value="GMT22103.1"/>
    <property type="molecule type" value="Genomic_DNA"/>
</dbReference>
<accession>A0AAV5VUQ9</accession>
<feature type="transmembrane region" description="Helical" evidence="2">
    <location>
        <begin position="81"/>
        <end position="100"/>
    </location>
</feature>
<evidence type="ECO:0008006" key="5">
    <source>
        <dbReference type="Google" id="ProtNLM"/>
    </source>
</evidence>
<dbReference type="PANTHER" id="PTHR33444:SF7">
    <property type="entry name" value="TRANSMEMBRANE PROTEIN 272"/>
    <property type="match status" value="1"/>
</dbReference>
<feature type="non-terminal residue" evidence="3">
    <location>
        <position position="1"/>
    </location>
</feature>
<evidence type="ECO:0000313" key="3">
    <source>
        <dbReference type="EMBL" id="GMT22103.1"/>
    </source>
</evidence>
<feature type="transmembrane region" description="Helical" evidence="2">
    <location>
        <begin position="121"/>
        <end position="144"/>
    </location>
</feature>
<protein>
    <recommendedName>
        <fullName evidence="5">G protein-coupled receptor</fullName>
    </recommendedName>
</protein>
<keyword evidence="4" id="KW-1185">Reference proteome</keyword>
<evidence type="ECO:0000256" key="2">
    <source>
        <dbReference type="SAM" id="Phobius"/>
    </source>
</evidence>
<gene>
    <name evidence="3" type="ORF">PFISCL1PPCAC_13400</name>
</gene>